<name>A0ABS9BJT4_9BACT</name>
<comment type="caution">
    <text evidence="4">The sequence shown here is derived from an EMBL/GenBank/DDBJ whole genome shotgun (WGS) entry which is preliminary data.</text>
</comment>
<feature type="domain" description="SbsA Ig-like" evidence="3">
    <location>
        <begin position="62"/>
        <end position="161"/>
    </location>
</feature>
<evidence type="ECO:0000313" key="5">
    <source>
        <dbReference type="Proteomes" id="UP001200145"/>
    </source>
</evidence>
<sequence>MVQDARKSVKFAPSMEANFTRSPKKIPQKATGSLMLFLALLFLITLAESCANIIPPLGGPKDTIPPIPVLLQPKDSTLNFKGNRIVFTFNEYVNLDQIQQNLLVSPTPKINPTVESRLRTVSVRLRDTLEPNTTYTLNFGKAIRDVNENNPLTNFTYTFSTGNFIDSLELTGNVILAQTGKHDSTMIVLLHRNLDDSAVVKERPRYYTKVDSSGNFHFHNLAPGSYNLFALKNEGVPQYSDPTQLFAFYGQTLVLNEQKREPIQLYAYAEPAPPQKPKKPAAPANKRKEKEEEQDRRLRFGLNLENSTFDVLKTLVLNFPDSLKSFDSSKLILTDEQFKPLAYRLEVDSTGKLYSLFYNWPIDQGFKLIAQEGMAEDSLGKSILKTDTISFRTMKDSDYGSIRFRFPNIDTSLHPVLQLVQNDKVAFSYPIPGKELRIARFRPAEFEIRILFDENQNGKWDYGSFFGEKRQPEKVKAVGKKITIKGNWDNEIDITL</sequence>
<evidence type="ECO:0000259" key="3">
    <source>
        <dbReference type="Pfam" id="PF13205"/>
    </source>
</evidence>
<gene>
    <name evidence="4" type="ORF">L0U88_14350</name>
</gene>
<keyword evidence="5" id="KW-1185">Reference proteome</keyword>
<dbReference type="InterPro" id="IPR013784">
    <property type="entry name" value="Carb-bd-like_fold"/>
</dbReference>
<dbReference type="SUPFAM" id="SSF49452">
    <property type="entry name" value="Starch-binding domain-like"/>
    <property type="match status" value="1"/>
</dbReference>
<dbReference type="Proteomes" id="UP001200145">
    <property type="component" value="Unassembled WGS sequence"/>
</dbReference>
<feature type="compositionally biased region" description="Basic and acidic residues" evidence="2">
    <location>
        <begin position="286"/>
        <end position="296"/>
    </location>
</feature>
<feature type="region of interest" description="Disordered" evidence="2">
    <location>
        <begin position="268"/>
        <end position="296"/>
    </location>
</feature>
<reference evidence="4 5" key="1">
    <citation type="submission" date="2022-01" db="EMBL/GenBank/DDBJ databases">
        <title>Flavihumibacter sp. nov., isolated from sediment of a river.</title>
        <authorList>
            <person name="Liu H."/>
        </authorList>
    </citation>
    <scope>NUCLEOTIDE SEQUENCE [LARGE SCALE GENOMIC DNA]</scope>
    <source>
        <strain evidence="4 5">RY-1</strain>
    </source>
</reference>
<evidence type="ECO:0000256" key="2">
    <source>
        <dbReference type="SAM" id="MobiDB-lite"/>
    </source>
</evidence>
<protein>
    <submittedName>
        <fullName evidence="4">Ig-like domain-containing protein</fullName>
    </submittedName>
</protein>
<dbReference type="Pfam" id="PF13205">
    <property type="entry name" value="Big_5"/>
    <property type="match status" value="1"/>
</dbReference>
<accession>A0ABS9BJT4</accession>
<evidence type="ECO:0000256" key="1">
    <source>
        <dbReference type="ARBA" id="ARBA00022729"/>
    </source>
</evidence>
<organism evidence="4 5">
    <name type="scientific">Flavihumibacter fluminis</name>
    <dbReference type="NCBI Taxonomy" id="2909236"/>
    <lineage>
        <taxon>Bacteria</taxon>
        <taxon>Pseudomonadati</taxon>
        <taxon>Bacteroidota</taxon>
        <taxon>Chitinophagia</taxon>
        <taxon>Chitinophagales</taxon>
        <taxon>Chitinophagaceae</taxon>
        <taxon>Flavihumibacter</taxon>
    </lineage>
</organism>
<dbReference type="RefSeq" id="WP_234866765.1">
    <property type="nucleotide sequence ID" value="NZ_JAKEVY010000003.1"/>
</dbReference>
<dbReference type="Gene3D" id="2.60.40.1120">
    <property type="entry name" value="Carboxypeptidase-like, regulatory domain"/>
    <property type="match status" value="1"/>
</dbReference>
<evidence type="ECO:0000313" key="4">
    <source>
        <dbReference type="EMBL" id="MCF1715817.1"/>
    </source>
</evidence>
<keyword evidence="1" id="KW-0732">Signal</keyword>
<dbReference type="EMBL" id="JAKEVY010000003">
    <property type="protein sequence ID" value="MCF1715817.1"/>
    <property type="molecule type" value="Genomic_DNA"/>
</dbReference>
<proteinExistence type="predicted"/>
<dbReference type="InterPro" id="IPR032812">
    <property type="entry name" value="SbsA_Ig"/>
</dbReference>